<dbReference type="AlphaFoldDB" id="A0A1M5IVK3"/>
<dbReference type="CDD" id="cd00567">
    <property type="entry name" value="ACAD"/>
    <property type="match status" value="1"/>
</dbReference>
<dbReference type="OrthoDB" id="3663644at2"/>
<dbReference type="InterPro" id="IPR009075">
    <property type="entry name" value="AcylCo_DH/oxidase_C"/>
</dbReference>
<evidence type="ECO:0000259" key="9">
    <source>
        <dbReference type="Pfam" id="PF02771"/>
    </source>
</evidence>
<keyword evidence="3 6" id="KW-0285">Flavoprotein</keyword>
<dbReference type="PANTHER" id="PTHR43884:SF20">
    <property type="entry name" value="ACYL-COA DEHYDROGENASE FADE28"/>
    <property type="match status" value="1"/>
</dbReference>
<evidence type="ECO:0000256" key="5">
    <source>
        <dbReference type="ARBA" id="ARBA00023002"/>
    </source>
</evidence>
<dbReference type="InterPro" id="IPR037069">
    <property type="entry name" value="AcylCoA_DH/ox_N_sf"/>
</dbReference>
<evidence type="ECO:0000313" key="10">
    <source>
        <dbReference type="EMBL" id="SHG32357.1"/>
    </source>
</evidence>
<dbReference type="Gene3D" id="2.40.110.10">
    <property type="entry name" value="Butyryl-CoA Dehydrogenase, subunit A, domain 2"/>
    <property type="match status" value="1"/>
</dbReference>
<evidence type="ECO:0000256" key="6">
    <source>
        <dbReference type="RuleBase" id="RU362125"/>
    </source>
</evidence>
<dbReference type="InterPro" id="IPR006091">
    <property type="entry name" value="Acyl-CoA_Oxase/DH_mid-dom"/>
</dbReference>
<keyword evidence="5 6" id="KW-0560">Oxidoreductase</keyword>
<comment type="similarity">
    <text evidence="2 6">Belongs to the acyl-CoA dehydrogenase family.</text>
</comment>
<dbReference type="InterPro" id="IPR036250">
    <property type="entry name" value="AcylCo_DH-like_C"/>
</dbReference>
<feature type="domain" description="Acyl-CoA dehydrogenase/oxidase N-terminal" evidence="9">
    <location>
        <begin position="6"/>
        <end position="117"/>
    </location>
</feature>
<dbReference type="Pfam" id="PF02771">
    <property type="entry name" value="Acyl-CoA_dh_N"/>
    <property type="match status" value="1"/>
</dbReference>
<dbReference type="EMBL" id="FQVU01000002">
    <property type="protein sequence ID" value="SHG32357.1"/>
    <property type="molecule type" value="Genomic_DNA"/>
</dbReference>
<organism evidence="10 11">
    <name type="scientific">Jatrophihabitans endophyticus</name>
    <dbReference type="NCBI Taxonomy" id="1206085"/>
    <lineage>
        <taxon>Bacteria</taxon>
        <taxon>Bacillati</taxon>
        <taxon>Actinomycetota</taxon>
        <taxon>Actinomycetes</taxon>
        <taxon>Jatrophihabitantales</taxon>
        <taxon>Jatrophihabitantaceae</taxon>
        <taxon>Jatrophihabitans</taxon>
    </lineage>
</organism>
<dbReference type="GO" id="GO:0003995">
    <property type="term" value="F:acyl-CoA dehydrogenase activity"/>
    <property type="evidence" value="ECO:0007669"/>
    <property type="project" value="TreeGrafter"/>
</dbReference>
<feature type="domain" description="Acyl-CoA dehydrogenase/oxidase C-terminal" evidence="7">
    <location>
        <begin position="231"/>
        <end position="345"/>
    </location>
</feature>
<proteinExistence type="inferred from homology"/>
<dbReference type="GO" id="GO:0050660">
    <property type="term" value="F:flavin adenine dinucleotide binding"/>
    <property type="evidence" value="ECO:0007669"/>
    <property type="project" value="InterPro"/>
</dbReference>
<evidence type="ECO:0000313" key="11">
    <source>
        <dbReference type="Proteomes" id="UP000186132"/>
    </source>
</evidence>
<gene>
    <name evidence="10" type="ORF">SAMN05443575_2018</name>
</gene>
<dbReference type="SUPFAM" id="SSF56645">
    <property type="entry name" value="Acyl-CoA dehydrogenase NM domain-like"/>
    <property type="match status" value="1"/>
</dbReference>
<dbReference type="Pfam" id="PF02770">
    <property type="entry name" value="Acyl-CoA_dh_M"/>
    <property type="match status" value="1"/>
</dbReference>
<keyword evidence="4 6" id="KW-0274">FAD</keyword>
<dbReference type="Gene3D" id="1.10.540.10">
    <property type="entry name" value="Acyl-CoA dehydrogenase/oxidase, N-terminal domain"/>
    <property type="match status" value="1"/>
</dbReference>
<comment type="cofactor">
    <cofactor evidence="1 6">
        <name>FAD</name>
        <dbReference type="ChEBI" id="CHEBI:57692"/>
    </cofactor>
</comment>
<dbReference type="SUPFAM" id="SSF47203">
    <property type="entry name" value="Acyl-CoA dehydrogenase C-terminal domain-like"/>
    <property type="match status" value="1"/>
</dbReference>
<dbReference type="Proteomes" id="UP000186132">
    <property type="component" value="Unassembled WGS sequence"/>
</dbReference>
<evidence type="ECO:0000256" key="3">
    <source>
        <dbReference type="ARBA" id="ARBA00022630"/>
    </source>
</evidence>
<name>A0A1M5IVK3_9ACTN</name>
<evidence type="ECO:0000256" key="1">
    <source>
        <dbReference type="ARBA" id="ARBA00001974"/>
    </source>
</evidence>
<dbReference type="InterPro" id="IPR013786">
    <property type="entry name" value="AcylCoA_DH/ox_N"/>
</dbReference>
<sequence length="369" mass="39190">MELDLTDEQKMLADAVRSLLDKRYDANARLQLLEGDGWSRDLWRQYAELGLLGLTVDEQCGGAGMGSGELAVVMEQFGRALVLEPFVATVVLGASLVSAAGTPEQKQELLPDVAAGETLLAFAHTEAGSRWSLTDVTTTATPAGGDWTLDGEKIAVLGGDVADQLLVTARTPEGEVGLFLVAAADVRRDTYRQQDGLGGADVLLAGTSARALGTPGESLAAIELVVDTATAMLCAEAVGAMERMLWLTVDYLKTRQQFGIPIATFQALQFRAADMFVSLEQARSMSMLAQRALAVDDPAERHRMVAAAKVQIDLSSRHVGQDAIQLHGGIGMTMEYPVGHYVKRTAVIAKTFADTDTLLEAVGSGPGLI</sequence>
<evidence type="ECO:0000256" key="2">
    <source>
        <dbReference type="ARBA" id="ARBA00009347"/>
    </source>
</evidence>
<accession>A0A1M5IVK3</accession>
<keyword evidence="11" id="KW-1185">Reference proteome</keyword>
<reference evidence="10 11" key="1">
    <citation type="submission" date="2016-11" db="EMBL/GenBank/DDBJ databases">
        <authorList>
            <person name="Jaros S."/>
            <person name="Januszkiewicz K."/>
            <person name="Wedrychowicz H."/>
        </authorList>
    </citation>
    <scope>NUCLEOTIDE SEQUENCE [LARGE SCALE GENOMIC DNA]</scope>
    <source>
        <strain evidence="10 11">DSM 45627</strain>
    </source>
</reference>
<evidence type="ECO:0000259" key="8">
    <source>
        <dbReference type="Pfam" id="PF02770"/>
    </source>
</evidence>
<protein>
    <submittedName>
        <fullName evidence="10">Acyl-CoA dehydrogenase</fullName>
    </submittedName>
</protein>
<feature type="domain" description="Acyl-CoA oxidase/dehydrogenase middle" evidence="8">
    <location>
        <begin position="121"/>
        <end position="198"/>
    </location>
</feature>
<evidence type="ECO:0000256" key="4">
    <source>
        <dbReference type="ARBA" id="ARBA00022827"/>
    </source>
</evidence>
<evidence type="ECO:0000259" key="7">
    <source>
        <dbReference type="Pfam" id="PF00441"/>
    </source>
</evidence>
<dbReference type="PANTHER" id="PTHR43884">
    <property type="entry name" value="ACYL-COA DEHYDROGENASE"/>
    <property type="match status" value="1"/>
</dbReference>
<dbReference type="InterPro" id="IPR046373">
    <property type="entry name" value="Acyl-CoA_Oxase/DH_mid-dom_sf"/>
</dbReference>
<dbReference type="STRING" id="1206085.SAMN05443575_2018"/>
<dbReference type="Pfam" id="PF00441">
    <property type="entry name" value="Acyl-CoA_dh_1"/>
    <property type="match status" value="1"/>
</dbReference>
<dbReference type="RefSeq" id="WP_073389292.1">
    <property type="nucleotide sequence ID" value="NZ_FQVU01000002.1"/>
</dbReference>
<dbReference type="InterPro" id="IPR009100">
    <property type="entry name" value="AcylCoA_DH/oxidase_NM_dom_sf"/>
</dbReference>
<dbReference type="Gene3D" id="1.20.140.10">
    <property type="entry name" value="Butyryl-CoA Dehydrogenase, subunit A, domain 3"/>
    <property type="match status" value="1"/>
</dbReference>